<sequence>MISTPQVFLDALRHGYTLMGSDISLLVFDEAYHAVDKYPCKFYRKQDSGKCTPDDAGNVEKAFRTVESNFKSGIRLPRRNHEEIAQYVHRRLQTRRVHPVRRRLFREPRSIICGPQNNEYRKRSLREIQLSRAALGSPEYERIDQKLSKVIEKESSFTHT</sequence>
<keyword evidence="2" id="KW-1185">Reference proteome</keyword>
<proteinExistence type="predicted"/>
<accession>A0A8S0WI08</accession>
<dbReference type="InterPro" id="IPR027417">
    <property type="entry name" value="P-loop_NTPase"/>
</dbReference>
<protein>
    <submittedName>
        <fullName evidence="1">Uncharacterized protein</fullName>
    </submittedName>
</protein>
<dbReference type="Gene3D" id="3.40.50.300">
    <property type="entry name" value="P-loop containing nucleotide triphosphate hydrolases"/>
    <property type="match status" value="1"/>
</dbReference>
<dbReference type="OrthoDB" id="416741at2759"/>
<dbReference type="EMBL" id="CACVBS010000036">
    <property type="protein sequence ID" value="CAA7262743.1"/>
    <property type="molecule type" value="Genomic_DNA"/>
</dbReference>
<evidence type="ECO:0000313" key="2">
    <source>
        <dbReference type="Proteomes" id="UP000467700"/>
    </source>
</evidence>
<dbReference type="Proteomes" id="UP000467700">
    <property type="component" value="Unassembled WGS sequence"/>
</dbReference>
<evidence type="ECO:0000313" key="1">
    <source>
        <dbReference type="EMBL" id="CAA7262743.1"/>
    </source>
</evidence>
<gene>
    <name evidence="1" type="ORF">AAE3_LOCUS4744</name>
</gene>
<name>A0A8S0WI08_CYCAE</name>
<comment type="caution">
    <text evidence="1">The sequence shown here is derived from an EMBL/GenBank/DDBJ whole genome shotgun (WGS) entry which is preliminary data.</text>
</comment>
<reference evidence="1 2" key="1">
    <citation type="submission" date="2020-01" db="EMBL/GenBank/DDBJ databases">
        <authorList>
            <person name="Gupta K D."/>
        </authorList>
    </citation>
    <scope>NUCLEOTIDE SEQUENCE [LARGE SCALE GENOMIC DNA]</scope>
</reference>
<organism evidence="1 2">
    <name type="scientific">Cyclocybe aegerita</name>
    <name type="common">Black poplar mushroom</name>
    <name type="synonym">Agrocybe aegerita</name>
    <dbReference type="NCBI Taxonomy" id="1973307"/>
    <lineage>
        <taxon>Eukaryota</taxon>
        <taxon>Fungi</taxon>
        <taxon>Dikarya</taxon>
        <taxon>Basidiomycota</taxon>
        <taxon>Agaricomycotina</taxon>
        <taxon>Agaricomycetes</taxon>
        <taxon>Agaricomycetidae</taxon>
        <taxon>Agaricales</taxon>
        <taxon>Agaricineae</taxon>
        <taxon>Bolbitiaceae</taxon>
        <taxon>Cyclocybe</taxon>
    </lineage>
</organism>
<dbReference type="AlphaFoldDB" id="A0A8S0WI08"/>